<dbReference type="PANTHER" id="PTHR24111">
    <property type="entry name" value="LEUCINE-RICH REPEAT-CONTAINING PROTEIN 34"/>
    <property type="match status" value="1"/>
</dbReference>
<dbReference type="InterPro" id="IPR032675">
    <property type="entry name" value="LRR_dom_sf"/>
</dbReference>
<feature type="compositionally biased region" description="Low complexity" evidence="2">
    <location>
        <begin position="417"/>
        <end position="437"/>
    </location>
</feature>
<protein>
    <recommendedName>
        <fullName evidence="4">CHAT domain-containing protein</fullName>
    </recommendedName>
</protein>
<dbReference type="PANTHER" id="PTHR24111:SF0">
    <property type="entry name" value="LEUCINE-RICH REPEAT-CONTAINING PROTEIN"/>
    <property type="match status" value="1"/>
</dbReference>
<evidence type="ECO:0000256" key="1">
    <source>
        <dbReference type="ARBA" id="ARBA00022737"/>
    </source>
</evidence>
<dbReference type="Gene3D" id="3.80.10.10">
    <property type="entry name" value="Ribonuclease Inhibitor"/>
    <property type="match status" value="2"/>
</dbReference>
<accession>A0A7S4BNZ7</accession>
<organism evidence="3">
    <name type="scientific">Chrysotila carterae</name>
    <name type="common">Marine alga</name>
    <name type="synonym">Syracosphaera carterae</name>
    <dbReference type="NCBI Taxonomy" id="13221"/>
    <lineage>
        <taxon>Eukaryota</taxon>
        <taxon>Haptista</taxon>
        <taxon>Haptophyta</taxon>
        <taxon>Prymnesiophyceae</taxon>
        <taxon>Isochrysidales</taxon>
        <taxon>Isochrysidaceae</taxon>
        <taxon>Chrysotila</taxon>
    </lineage>
</organism>
<proteinExistence type="predicted"/>
<keyword evidence="1" id="KW-0677">Repeat</keyword>
<name>A0A7S4BNZ7_CHRCT</name>
<gene>
    <name evidence="3" type="ORF">PCAR00345_LOCUS24265</name>
</gene>
<sequence>MSLPAAAELVPQSLQEISDWLSSSPTVQHDNYGQLLLATNECTGDNALREIQSEVDRIVETLGEHSVIQLRRVTLGQLVSAVNTYATAVVVSHFSGHGGGGFAVHAGSSNRLFVPPPNDLAQIFTACERLQCVVFNACRSVRAAEAFFDNCPTVNYAVYFVERVADEAAHVFAHVFYLVLKCRNWNVEAAFGAARRLLQSYPDHFYERQLPRIQVRVGTPPPAFEVGAPRRSRYFKIVVMRWLVQAEDCVHDICYSIRRELLELIGLDVTPEHIIVEEWKTRWEIRLDNARELETTEAQAKKVFNRLREVFEEPGIKFILESWRDGSLILCLNSSASAFRTVQAVHADGDLSSMLGMRVLDLTQVGVAATIDAPAYVYTRLCAYQTACIERELEPKLRFSLMRLGPIEPSVEPTDRGAASNSAAASTSQGGAASSSAAASSGAAETAAAAASAPQSSTVTDRPGKAPAATVGGDGADVPSLGNRPLLDASSIHGKFLKSDEAQASGEMEPYLAALRSGATSLELTGEDVLGVGMHPLAEALKDNTTLATLIIVGVDLEASFVSALAEALKVNTGLTTLHLSGYLDIGGLVALAEALKINRSLTTLTLGGYIEFGGSKPTQACVALAEALKVNTSLTTLTLRSGLEPGDIVALAEALKVNRSLTTLTLGGDLDSGDLLDPNGLVALAEALKVNTSLTTLDVSRCRLDDVKPLAEALELNTSLATLNLPDNVDPVVQAEIDARLARNRAEAESKGAAAY</sequence>
<dbReference type="SUPFAM" id="SSF52047">
    <property type="entry name" value="RNI-like"/>
    <property type="match status" value="1"/>
</dbReference>
<dbReference type="EMBL" id="HBIZ01038021">
    <property type="protein sequence ID" value="CAE0771653.1"/>
    <property type="molecule type" value="Transcribed_RNA"/>
</dbReference>
<feature type="region of interest" description="Disordered" evidence="2">
    <location>
        <begin position="410"/>
        <end position="437"/>
    </location>
</feature>
<dbReference type="InterPro" id="IPR052201">
    <property type="entry name" value="LRR-containing_regulator"/>
</dbReference>
<evidence type="ECO:0000256" key="2">
    <source>
        <dbReference type="SAM" id="MobiDB-lite"/>
    </source>
</evidence>
<reference evidence="3" key="1">
    <citation type="submission" date="2021-01" db="EMBL/GenBank/DDBJ databases">
        <authorList>
            <person name="Corre E."/>
            <person name="Pelletier E."/>
            <person name="Niang G."/>
            <person name="Scheremetjew M."/>
            <person name="Finn R."/>
            <person name="Kale V."/>
            <person name="Holt S."/>
            <person name="Cochrane G."/>
            <person name="Meng A."/>
            <person name="Brown T."/>
            <person name="Cohen L."/>
        </authorList>
    </citation>
    <scope>NUCLEOTIDE SEQUENCE</scope>
    <source>
        <strain evidence="3">CCMP645</strain>
    </source>
</reference>
<evidence type="ECO:0000313" key="3">
    <source>
        <dbReference type="EMBL" id="CAE0771653.1"/>
    </source>
</evidence>
<evidence type="ECO:0008006" key="4">
    <source>
        <dbReference type="Google" id="ProtNLM"/>
    </source>
</evidence>
<dbReference type="AlphaFoldDB" id="A0A7S4BNZ7"/>
<feature type="region of interest" description="Disordered" evidence="2">
    <location>
        <begin position="449"/>
        <end position="484"/>
    </location>
</feature>